<evidence type="ECO:0000313" key="2">
    <source>
        <dbReference type="Proteomes" id="UP000184471"/>
    </source>
</evidence>
<organism evidence="1 2">
    <name type="scientific">Geodermatophilus nigrescens</name>
    <dbReference type="NCBI Taxonomy" id="1070870"/>
    <lineage>
        <taxon>Bacteria</taxon>
        <taxon>Bacillati</taxon>
        <taxon>Actinomycetota</taxon>
        <taxon>Actinomycetes</taxon>
        <taxon>Geodermatophilales</taxon>
        <taxon>Geodermatophilaceae</taxon>
        <taxon>Geodermatophilus</taxon>
    </lineage>
</organism>
<dbReference type="EMBL" id="FQVX01000001">
    <property type="protein sequence ID" value="SHF85023.1"/>
    <property type="molecule type" value="Genomic_DNA"/>
</dbReference>
<evidence type="ECO:0000313" key="1">
    <source>
        <dbReference type="EMBL" id="SHF85023.1"/>
    </source>
</evidence>
<dbReference type="Proteomes" id="UP000184471">
    <property type="component" value="Unassembled WGS sequence"/>
</dbReference>
<accession>A0A1M5F0F8</accession>
<sequence length="151" mass="16176">MTRTAGLDLAEIAASTRLLPQRSQEMLRTLRRRVPFDAAWMALAEPMGSSYTCAASTDTDHRTLEYLSGPGMARDIEVTGTDRARPPLSVSDLPYPAADLPTWADCLIPAGLNEAPAVALYDRGGRHVGSLALLYGSGEPPSPVGRGLLRQ</sequence>
<reference evidence="1 2" key="1">
    <citation type="submission" date="2016-11" db="EMBL/GenBank/DDBJ databases">
        <authorList>
            <person name="Jaros S."/>
            <person name="Januszkiewicz K."/>
            <person name="Wedrychowicz H."/>
        </authorList>
    </citation>
    <scope>NUCLEOTIDE SEQUENCE [LARGE SCALE GENOMIC DNA]</scope>
    <source>
        <strain evidence="1 2">DSM 45408</strain>
    </source>
</reference>
<name>A0A1M5F0F8_9ACTN</name>
<protein>
    <recommendedName>
        <fullName evidence="3">GAF domain-containing protein</fullName>
    </recommendedName>
</protein>
<dbReference type="RefSeq" id="WP_245794285.1">
    <property type="nucleotide sequence ID" value="NZ_FQVX01000001.1"/>
</dbReference>
<dbReference type="STRING" id="1070870.SAMN05444351_1022"/>
<evidence type="ECO:0008006" key="3">
    <source>
        <dbReference type="Google" id="ProtNLM"/>
    </source>
</evidence>
<gene>
    <name evidence="1" type="ORF">SAMN05444351_1022</name>
</gene>
<dbReference type="AlphaFoldDB" id="A0A1M5F0F8"/>
<keyword evidence="2" id="KW-1185">Reference proteome</keyword>
<proteinExistence type="predicted"/>